<dbReference type="EMBL" id="LJZR01000001">
    <property type="protein sequence ID" value="KPQ37487.1"/>
    <property type="molecule type" value="Genomic_DNA"/>
</dbReference>
<evidence type="ECO:0000313" key="2">
    <source>
        <dbReference type="Proteomes" id="UP000050465"/>
    </source>
</evidence>
<comment type="caution">
    <text evidence="1">The sequence shown here is derived from an EMBL/GenBank/DDBJ whole genome shotgun (WGS) entry which is preliminary data.</text>
</comment>
<protein>
    <submittedName>
        <fullName evidence="1">Uncharacterized protein</fullName>
    </submittedName>
</protein>
<proteinExistence type="predicted"/>
<gene>
    <name evidence="1" type="ORF">HLUCCA11_00130</name>
</gene>
<dbReference type="AlphaFoldDB" id="A0A0P7ZV06"/>
<organism evidence="1 2">
    <name type="scientific">Phormidesmis priestleyi Ana</name>
    <dbReference type="NCBI Taxonomy" id="1666911"/>
    <lineage>
        <taxon>Bacteria</taxon>
        <taxon>Bacillati</taxon>
        <taxon>Cyanobacteriota</taxon>
        <taxon>Cyanophyceae</taxon>
        <taxon>Leptolyngbyales</taxon>
        <taxon>Leptolyngbyaceae</taxon>
        <taxon>Phormidesmis</taxon>
    </lineage>
</organism>
<name>A0A0P7ZV06_9CYAN</name>
<dbReference type="Proteomes" id="UP000050465">
    <property type="component" value="Unassembled WGS sequence"/>
</dbReference>
<dbReference type="STRING" id="1666911.HLUCCA11_00130"/>
<reference evidence="1 2" key="1">
    <citation type="submission" date="2015-09" db="EMBL/GenBank/DDBJ databases">
        <title>Identification and resolution of microdiversity through metagenomic sequencing of parallel consortia.</title>
        <authorList>
            <person name="Nelson W.C."/>
            <person name="Romine M.F."/>
            <person name="Lindemann S.R."/>
        </authorList>
    </citation>
    <scope>NUCLEOTIDE SEQUENCE [LARGE SCALE GENOMIC DNA]</scope>
    <source>
        <strain evidence="1">Ana</strain>
    </source>
</reference>
<evidence type="ECO:0000313" key="1">
    <source>
        <dbReference type="EMBL" id="KPQ37487.1"/>
    </source>
</evidence>
<sequence>MELDFYLFGDIQICLNLFRLDLLEFVWIYLEKLL</sequence>
<accession>A0A0P7ZV06</accession>